<keyword evidence="1" id="KW-0812">Transmembrane</keyword>
<accession>A0A4U5MVA0</accession>
<dbReference type="EMBL" id="AZBU02000006">
    <property type="protein sequence ID" value="TKR73777.1"/>
    <property type="molecule type" value="Genomic_DNA"/>
</dbReference>
<keyword evidence="1" id="KW-0472">Membrane</keyword>
<evidence type="ECO:0000313" key="2">
    <source>
        <dbReference type="EMBL" id="TKR73777.1"/>
    </source>
</evidence>
<feature type="transmembrane region" description="Helical" evidence="1">
    <location>
        <begin position="61"/>
        <end position="89"/>
    </location>
</feature>
<keyword evidence="3" id="KW-1185">Reference proteome</keyword>
<keyword evidence="1" id="KW-1133">Transmembrane helix</keyword>
<gene>
    <name evidence="2" type="ORF">L596_021049</name>
</gene>
<name>A0A4U5MVA0_STECR</name>
<sequence length="105" mass="11935">MSWELLSNRRMNKYHFPVHDIRSYFVYLSSSKIFLEFGGGLCVSLRSAQWSASSIVKVSEMEVVICLIAVVAVLAPFSCYAMVFFVSLLHETKVQPRRLPGEVMV</sequence>
<dbReference type="Proteomes" id="UP000298663">
    <property type="component" value="Unassembled WGS sequence"/>
</dbReference>
<dbReference type="AlphaFoldDB" id="A0A4U5MVA0"/>
<evidence type="ECO:0000313" key="3">
    <source>
        <dbReference type="Proteomes" id="UP000298663"/>
    </source>
</evidence>
<reference evidence="2 3" key="2">
    <citation type="journal article" date="2019" name="G3 (Bethesda)">
        <title>Hybrid Assembly of the Genome of the Entomopathogenic Nematode Steinernema carpocapsae Identifies the X-Chromosome.</title>
        <authorList>
            <person name="Serra L."/>
            <person name="Macchietto M."/>
            <person name="Macias-Munoz A."/>
            <person name="McGill C.J."/>
            <person name="Rodriguez I.M."/>
            <person name="Rodriguez B."/>
            <person name="Murad R."/>
            <person name="Mortazavi A."/>
        </authorList>
    </citation>
    <scope>NUCLEOTIDE SEQUENCE [LARGE SCALE GENOMIC DNA]</scope>
    <source>
        <strain evidence="2 3">ALL</strain>
    </source>
</reference>
<comment type="caution">
    <text evidence="2">The sequence shown here is derived from an EMBL/GenBank/DDBJ whole genome shotgun (WGS) entry which is preliminary data.</text>
</comment>
<evidence type="ECO:0000256" key="1">
    <source>
        <dbReference type="SAM" id="Phobius"/>
    </source>
</evidence>
<protein>
    <submittedName>
        <fullName evidence="2">Uncharacterized protein</fullName>
    </submittedName>
</protein>
<organism evidence="2 3">
    <name type="scientific">Steinernema carpocapsae</name>
    <name type="common">Entomopathogenic nematode</name>
    <dbReference type="NCBI Taxonomy" id="34508"/>
    <lineage>
        <taxon>Eukaryota</taxon>
        <taxon>Metazoa</taxon>
        <taxon>Ecdysozoa</taxon>
        <taxon>Nematoda</taxon>
        <taxon>Chromadorea</taxon>
        <taxon>Rhabditida</taxon>
        <taxon>Tylenchina</taxon>
        <taxon>Panagrolaimomorpha</taxon>
        <taxon>Strongyloidoidea</taxon>
        <taxon>Steinernematidae</taxon>
        <taxon>Steinernema</taxon>
    </lineage>
</organism>
<reference evidence="2 3" key="1">
    <citation type="journal article" date="2015" name="Genome Biol.">
        <title>Comparative genomics of Steinernema reveals deeply conserved gene regulatory networks.</title>
        <authorList>
            <person name="Dillman A.R."/>
            <person name="Macchietto M."/>
            <person name="Porter C.F."/>
            <person name="Rogers A."/>
            <person name="Williams B."/>
            <person name="Antoshechkin I."/>
            <person name="Lee M.M."/>
            <person name="Goodwin Z."/>
            <person name="Lu X."/>
            <person name="Lewis E.E."/>
            <person name="Goodrich-Blair H."/>
            <person name="Stock S.P."/>
            <person name="Adams B.J."/>
            <person name="Sternberg P.W."/>
            <person name="Mortazavi A."/>
        </authorList>
    </citation>
    <scope>NUCLEOTIDE SEQUENCE [LARGE SCALE GENOMIC DNA]</scope>
    <source>
        <strain evidence="2 3">ALL</strain>
    </source>
</reference>
<proteinExistence type="predicted"/>